<dbReference type="GO" id="GO:0003723">
    <property type="term" value="F:RNA binding"/>
    <property type="evidence" value="ECO:0007669"/>
    <property type="project" value="InterPro"/>
</dbReference>
<evidence type="ECO:0000259" key="2">
    <source>
        <dbReference type="SMART" id="SM00955"/>
    </source>
</evidence>
<dbReference type="GO" id="GO:0000932">
    <property type="term" value="C:P-body"/>
    <property type="evidence" value="ECO:0007669"/>
    <property type="project" value="TreeGrafter"/>
</dbReference>
<gene>
    <name evidence="3" type="primary">MSU1</name>
    <name evidence="3" type="ORF">LTR77_008680</name>
</gene>
<sequence>MRTSSVGRVVKRAPRKTLRISKHAASDGEESASLPPLSTGTAESVGDTPTTDGSDQVSKSQKRTRKILGEHFPRTSDGQSVNSVALAQLLADEPPPMLADKWAQEVARMMRGEDIHQEEISTELREAQSRKRVKAVKAGGWGIGTRQKRSLISAIRKVYGVEKSAGSTDVGQQPQRADEPGYHDAPAATPNCEVEWEEWEASRAKCSSIDRDWRFWTLPRGWIRHIDRDESQSHAQRHAVIGMIRDRYYTWDAPEKHFFAITGRELDNSTEWLEPKGATDKKVEEQGLKIKKHALRGDADVNLKYSAVRIMHHDSRPTPRYRFAPDIQDEESRSNAQLQDDLLAVIDAHQTSASKIDVASLDASPLATHDTPQDDGHLTFPPLRFQVGTAALADGSRLAAEARETSFPGLQDSHRVEHTEQATSSTDDEALPKGSIRSRSGTNNRSDERHEEPMLEAYKPFSNPAPSAATARGGRQASSFTPSARLTQLDMSPSAHPVWSQARAIHFTRVARQQPAAEPNFGGHHEAALLANLKSSKQPDIRTRLRQWQDLHGNKEEDTKQESVFQDDPQTGDFPNSATRLPDINPSLRNTEADQQEEREAEAHFMSSQAEDLDSGFDTRALQMGDLVELEFLNQDRESVIAIYIRRSSRTGGQFFTISGRWIFAEDRMVPYSIPGWVSPKAVEPLLEHMPEARDGAAREELYEQAYVHDLSVPREVAAPLVSRMVQFWSESQEIYRNNASSLDNAHNILAHETDLRYGSLVSAATTLLQVPADKLPATALYTVRAALTRAGFAFNIDRRSHRLTGYLQIRSKEQVKMVNTVRRWIRDWQDDLAKRAALAGTRDQHVKTPATAQYVYGFLQKARNIIEQSRKDRHPTPSGTISPSKKRFPITPKQNCVKVTSDLQFTDQEVEIVRFLEAWTCSTLFIGLPGLQSLPPLLLQATGMYEDLDLDMVTGWMFMQELGTIMPYENRVRFDQHLLLPSSQHSKPLQNLMTSLLDMRDKPNFFDTMSGIRRNWGDMPVYCIDEASAQEIDDGLSVERAGADEWWVRIHVANPTAFFERDHPLAKMARHMGESLYMPERTYTMLPRWATVRHFSLAKNRPCLTFSVRMDREGHIKEHMINSGFIRNAISLTKDEAQELIGHAHEGPQKRQHTLTVGGELPPRKPRKNFTANVTPEQVQELRTLHMLAQKRSDIRRANGGVSYDNERPDVEVWQSWDSPGLAWDHPHRKGRRSVEGDPVISMKTRELGNVFAAPPSPAQMMVQEMMLLAGEVSGMWCAERQIPALFRGTSRKPGLPDPDTFLREVLEPATKASPTGERPMHLGMDYIMLIGSAALRTRPLKHRTLGLNYYEKVTSPLRRYGDMIAHWQIEAALREEARRGTSLVTEDTKVDRSFLPFSARVLETVMLGLQPREHMIMRAKSYANQYWGVMLLFRAFHHGECELPFYTEADTSKARMRMWVASSADFDPRGFAHGYSVELNMPVAMRDPKVFGMEEALRGDVWEAEIYMVNVTYRRIEIRPVRLVDRPVATPIPASLRW</sequence>
<dbReference type="InterPro" id="IPR001900">
    <property type="entry name" value="RNase_II/R"/>
</dbReference>
<dbReference type="PANTHER" id="PTHR23355:SF65">
    <property type="entry name" value="EXORIBONUCLEASE CYT-4, PUTATIVE (AFU_ORTHOLOGUE AFUA_7G01550)-RELATED"/>
    <property type="match status" value="1"/>
</dbReference>
<dbReference type="GeneID" id="89930012"/>
<dbReference type="EMBL" id="JAVRRT010000015">
    <property type="protein sequence ID" value="KAK5165757.1"/>
    <property type="molecule type" value="Genomic_DNA"/>
</dbReference>
<organism evidence="3 4">
    <name type="scientific">Saxophila tyrrhenica</name>
    <dbReference type="NCBI Taxonomy" id="1690608"/>
    <lineage>
        <taxon>Eukaryota</taxon>
        <taxon>Fungi</taxon>
        <taxon>Dikarya</taxon>
        <taxon>Ascomycota</taxon>
        <taxon>Pezizomycotina</taxon>
        <taxon>Dothideomycetes</taxon>
        <taxon>Dothideomycetidae</taxon>
        <taxon>Mycosphaerellales</taxon>
        <taxon>Extremaceae</taxon>
        <taxon>Saxophila</taxon>
    </lineage>
</organism>
<dbReference type="Pfam" id="PF25522">
    <property type="entry name" value="OB_cyt-4"/>
    <property type="match status" value="1"/>
</dbReference>
<feature type="compositionally biased region" description="Polar residues" evidence="1">
    <location>
        <begin position="165"/>
        <end position="175"/>
    </location>
</feature>
<feature type="region of interest" description="Disordered" evidence="1">
    <location>
        <begin position="399"/>
        <end position="481"/>
    </location>
</feature>
<accession>A0AAV9P0C5</accession>
<name>A0AAV9P0C5_9PEZI</name>
<dbReference type="GO" id="GO:0006402">
    <property type="term" value="P:mRNA catabolic process"/>
    <property type="evidence" value="ECO:0007669"/>
    <property type="project" value="TreeGrafter"/>
</dbReference>
<dbReference type="InterPro" id="IPR050180">
    <property type="entry name" value="RNR_Ribonuclease"/>
</dbReference>
<dbReference type="EC" id="3.1.13.1" evidence="3"/>
<keyword evidence="3" id="KW-0540">Nuclease</keyword>
<proteinExistence type="predicted"/>
<evidence type="ECO:0000313" key="3">
    <source>
        <dbReference type="EMBL" id="KAK5165757.1"/>
    </source>
</evidence>
<feature type="compositionally biased region" description="Basic residues" evidence="1">
    <location>
        <begin position="9"/>
        <end position="22"/>
    </location>
</feature>
<dbReference type="InterPro" id="IPR056624">
    <property type="entry name" value="WH_CYT4"/>
</dbReference>
<feature type="region of interest" description="Disordered" evidence="1">
    <location>
        <begin position="1147"/>
        <end position="1171"/>
    </location>
</feature>
<evidence type="ECO:0000313" key="4">
    <source>
        <dbReference type="Proteomes" id="UP001337655"/>
    </source>
</evidence>
<dbReference type="SMART" id="SM00955">
    <property type="entry name" value="RNB"/>
    <property type="match status" value="1"/>
</dbReference>
<feature type="compositionally biased region" description="Basic and acidic residues" evidence="1">
    <location>
        <begin position="552"/>
        <end position="561"/>
    </location>
</feature>
<dbReference type="PANTHER" id="PTHR23355">
    <property type="entry name" value="RIBONUCLEASE"/>
    <property type="match status" value="1"/>
</dbReference>
<protein>
    <submittedName>
        <fullName evidence="3">3'-5' RNA exonuclease complex component</fullName>
        <ecNumber evidence="3">3.1.13.1</ecNumber>
    </submittedName>
</protein>
<feature type="region of interest" description="Disordered" evidence="1">
    <location>
        <begin position="552"/>
        <end position="612"/>
    </location>
</feature>
<dbReference type="InterPro" id="IPR012340">
    <property type="entry name" value="NA-bd_OB-fold"/>
</dbReference>
<dbReference type="InterPro" id="IPR057912">
    <property type="entry name" value="OB_CYT4_C"/>
</dbReference>
<reference evidence="3 4" key="1">
    <citation type="submission" date="2023-08" db="EMBL/GenBank/DDBJ databases">
        <title>Black Yeasts Isolated from many extreme environments.</title>
        <authorList>
            <person name="Coleine C."/>
            <person name="Stajich J.E."/>
            <person name="Selbmann L."/>
        </authorList>
    </citation>
    <scope>NUCLEOTIDE SEQUENCE [LARGE SCALE GENOMIC DNA]</scope>
    <source>
        <strain evidence="3 4">CCFEE 5935</strain>
    </source>
</reference>
<evidence type="ECO:0000256" key="1">
    <source>
        <dbReference type="SAM" id="MobiDB-lite"/>
    </source>
</evidence>
<dbReference type="Proteomes" id="UP001337655">
    <property type="component" value="Unassembled WGS sequence"/>
</dbReference>
<feature type="region of interest" description="Disordered" evidence="1">
    <location>
        <begin position="1"/>
        <end position="63"/>
    </location>
</feature>
<feature type="compositionally biased region" description="Polar residues" evidence="1">
    <location>
        <begin position="36"/>
        <end position="59"/>
    </location>
</feature>
<dbReference type="Pfam" id="PF23216">
    <property type="entry name" value="WHD_CYT4"/>
    <property type="match status" value="1"/>
</dbReference>
<feature type="region of interest" description="Disordered" evidence="1">
    <location>
        <begin position="163"/>
        <end position="188"/>
    </location>
</feature>
<keyword evidence="4" id="KW-1185">Reference proteome</keyword>
<keyword evidence="3" id="KW-0269">Exonuclease</keyword>
<comment type="caution">
    <text evidence="3">The sequence shown here is derived from an EMBL/GenBank/DDBJ whole genome shotgun (WGS) entry which is preliminary data.</text>
</comment>
<dbReference type="SUPFAM" id="SSF50249">
    <property type="entry name" value="Nucleic acid-binding proteins"/>
    <property type="match status" value="1"/>
</dbReference>
<dbReference type="Pfam" id="PF23214">
    <property type="entry name" value="SH3_CYT4"/>
    <property type="match status" value="1"/>
</dbReference>
<dbReference type="InterPro" id="IPR056625">
    <property type="entry name" value="SH3_CYT4"/>
</dbReference>
<keyword evidence="3" id="KW-0378">Hydrolase</keyword>
<dbReference type="RefSeq" id="XP_064655769.1">
    <property type="nucleotide sequence ID" value="XM_064805910.1"/>
</dbReference>
<dbReference type="GO" id="GO:0008859">
    <property type="term" value="F:exoribonuclease II activity"/>
    <property type="evidence" value="ECO:0007669"/>
    <property type="project" value="UniProtKB-EC"/>
</dbReference>
<feature type="domain" description="RNB" evidence="2">
    <location>
        <begin position="1014"/>
        <end position="1377"/>
    </location>
</feature>
<dbReference type="Pfam" id="PF00773">
    <property type="entry name" value="RNB"/>
    <property type="match status" value="1"/>
</dbReference>